<evidence type="ECO:0000313" key="3">
    <source>
        <dbReference type="Proteomes" id="UP000007843"/>
    </source>
</evidence>
<evidence type="ECO:0000256" key="1">
    <source>
        <dbReference type="SAM" id="Phobius"/>
    </source>
</evidence>
<reference evidence="2 3" key="1">
    <citation type="journal article" date="2012" name="J. Bacteriol.">
        <title>Complete genome sequence of Klebsiella oxytoca KCTC 1686, used in production of 2,3-butanediol.</title>
        <authorList>
            <person name="Shin S.H."/>
            <person name="Kim S."/>
            <person name="Kim J.Y."/>
            <person name="Lee S."/>
            <person name="Um Y."/>
            <person name="Oh M.K."/>
            <person name="Kim Y.R."/>
            <person name="Lee J."/>
            <person name="Yang K.S."/>
        </authorList>
    </citation>
    <scope>NUCLEOTIDE SEQUENCE [LARGE SCALE GENOMIC DNA]</scope>
    <source>
        <strain evidence="3">ATCC 8724 / DSM 4798 / JCM 20051 / NBRC 3318 / NRRL B-199 / KCTC 1686</strain>
    </source>
</reference>
<organism evidence="2 3">
    <name type="scientific">Klebsiella michiganensis (strain ATCC 8724 / DSM 4798 / JCM 20051 / NBRC 3318 / NRRL B-199 / KCTC 1686 / BUCSAV 143 / CCM 1901)</name>
    <dbReference type="NCBI Taxonomy" id="1006551"/>
    <lineage>
        <taxon>Bacteria</taxon>
        <taxon>Pseudomonadati</taxon>
        <taxon>Pseudomonadota</taxon>
        <taxon>Gammaproteobacteria</taxon>
        <taxon>Enterobacterales</taxon>
        <taxon>Enterobacteriaceae</taxon>
        <taxon>Klebsiella/Raoultella group</taxon>
        <taxon>Klebsiella</taxon>
    </lineage>
</organism>
<protein>
    <recommendedName>
        <fullName evidence="4">Type VI secretion protein</fullName>
    </recommendedName>
</protein>
<sequence length="386" mass="42956">MSWERQKATIAAEPDEPSLVIWLIAGLVAVIAGVLLFVLHANQFLGELQKFNLWIVAGGPLFIWFVTICIRGWMYNHAMDLHQFESDEADYAQQQWTSWAGRYLAVLYSRVILPDELTPSTFLQSPKDLEQSSSLSRGITLPAGEDAFSALIGGLNISELQRLSDLPFHATLLTDSHDPDETLQREFSACWLQLVGMAYPVPLLTILKGRAFDWVGERLKAPILDVELLLVHQTQGGNEYSDSLSALMLTSDDVATKYQLNHHARLLRPMSLESTQMLSEELDIFFSTQSQAIAARAIVGDSMEWGEDLSTILASAKQYEGSWKPQQCHWLEKYAGLSGPFSPWIIAAVVSDITALTKEDCLMLSGDKEQRFVNTVTTGSLMNGEG</sequence>
<dbReference type="HOGENOM" id="CLU_059895_0_0_6"/>
<dbReference type="AlphaFoldDB" id="A0A0H3HCL8"/>
<proteinExistence type="predicted"/>
<dbReference type="RefSeq" id="WP_014230192.1">
    <property type="nucleotide sequence ID" value="NC_016612.1"/>
</dbReference>
<keyword evidence="1" id="KW-1133">Transmembrane helix</keyword>
<feature type="transmembrane region" description="Helical" evidence="1">
    <location>
        <begin position="20"/>
        <end position="39"/>
    </location>
</feature>
<dbReference type="Proteomes" id="UP000007843">
    <property type="component" value="Chromosome"/>
</dbReference>
<evidence type="ECO:0000313" key="2">
    <source>
        <dbReference type="EMBL" id="AEX06907.1"/>
    </source>
</evidence>
<name>A0A0H3HCL8_KLEM8</name>
<dbReference type="KEGG" id="kox:KOX_25980"/>
<evidence type="ECO:0008006" key="4">
    <source>
        <dbReference type="Google" id="ProtNLM"/>
    </source>
</evidence>
<gene>
    <name evidence="2" type="ordered locus">KOX_25980</name>
</gene>
<dbReference type="PATRIC" id="fig|1006551.4.peg.5219"/>
<keyword evidence="1" id="KW-0472">Membrane</keyword>
<feature type="transmembrane region" description="Helical" evidence="1">
    <location>
        <begin position="51"/>
        <end position="74"/>
    </location>
</feature>
<keyword evidence="1" id="KW-0812">Transmembrane</keyword>
<dbReference type="EMBL" id="CP003218">
    <property type="protein sequence ID" value="AEX06907.1"/>
    <property type="molecule type" value="Genomic_DNA"/>
</dbReference>
<accession>A0A0H3HCL8</accession>